<dbReference type="Proteomes" id="UP000285908">
    <property type="component" value="Unassembled WGS sequence"/>
</dbReference>
<accession>A0A438AHF7</accession>
<reference evidence="1 2" key="1">
    <citation type="submission" date="2018-11" db="EMBL/GenBank/DDBJ databases">
        <title>Mesobaculum littorinae gen. nov., sp. nov., isolated from Littorina scabra that represents a novel genus of the order Rhodobacteraceae.</title>
        <authorList>
            <person name="Li F."/>
        </authorList>
    </citation>
    <scope>NUCLEOTIDE SEQUENCE [LARGE SCALE GENOMIC DNA]</scope>
    <source>
        <strain evidence="1 2">M0103</strain>
    </source>
</reference>
<proteinExistence type="predicted"/>
<sequence length="190" mass="20624">MFERIKALSADRLGRRIALDAPIAPPRPRPTDPLGAAAAVFDDEFALLNREIVQIAGAPLVAVPLCPSACQPGARADGLLSMGATPFGRWNMTYYASTPGAARTLDTHIYEPVFDGLYEGCMADEIDRVLESWAQFRQNDPAATAAQARSYAAALRMMLGEAGGRIEKMLFSGRRNLWTESLCRHEALVG</sequence>
<comment type="caution">
    <text evidence="1">The sequence shown here is derived from an EMBL/GenBank/DDBJ whole genome shotgun (WGS) entry which is preliminary data.</text>
</comment>
<gene>
    <name evidence="1" type="ORF">EKE94_11865</name>
</gene>
<dbReference type="OrthoDB" id="7869099at2"/>
<organism evidence="1 2">
    <name type="scientific">Mesobaculum littorinae</name>
    <dbReference type="NCBI Taxonomy" id="2486419"/>
    <lineage>
        <taxon>Bacteria</taxon>
        <taxon>Pseudomonadati</taxon>
        <taxon>Pseudomonadota</taxon>
        <taxon>Alphaproteobacteria</taxon>
        <taxon>Rhodobacterales</taxon>
        <taxon>Roseobacteraceae</taxon>
        <taxon>Mesobaculum</taxon>
    </lineage>
</organism>
<dbReference type="AlphaFoldDB" id="A0A438AHF7"/>
<protein>
    <submittedName>
        <fullName evidence="1">Uncharacterized protein</fullName>
    </submittedName>
</protein>
<evidence type="ECO:0000313" key="1">
    <source>
        <dbReference type="EMBL" id="RVV98140.1"/>
    </source>
</evidence>
<keyword evidence="2" id="KW-1185">Reference proteome</keyword>
<dbReference type="RefSeq" id="WP_127906806.1">
    <property type="nucleotide sequence ID" value="NZ_RQXX01000003.1"/>
</dbReference>
<evidence type="ECO:0000313" key="2">
    <source>
        <dbReference type="Proteomes" id="UP000285908"/>
    </source>
</evidence>
<name>A0A438AHF7_9RHOB</name>
<dbReference type="EMBL" id="RQXX01000003">
    <property type="protein sequence ID" value="RVV98140.1"/>
    <property type="molecule type" value="Genomic_DNA"/>
</dbReference>